<feature type="compositionally biased region" description="Basic and acidic residues" evidence="1">
    <location>
        <begin position="55"/>
        <end position="67"/>
    </location>
</feature>
<organism evidence="2 3">
    <name type="scientific">Stephania japonica</name>
    <dbReference type="NCBI Taxonomy" id="461633"/>
    <lineage>
        <taxon>Eukaryota</taxon>
        <taxon>Viridiplantae</taxon>
        <taxon>Streptophyta</taxon>
        <taxon>Embryophyta</taxon>
        <taxon>Tracheophyta</taxon>
        <taxon>Spermatophyta</taxon>
        <taxon>Magnoliopsida</taxon>
        <taxon>Ranunculales</taxon>
        <taxon>Menispermaceae</taxon>
        <taxon>Menispermoideae</taxon>
        <taxon>Cissampelideae</taxon>
        <taxon>Stephania</taxon>
    </lineage>
</organism>
<keyword evidence="3" id="KW-1185">Reference proteome</keyword>
<sequence>MEGKKERMKESRKRKKNIYIYTERLCFEVGKTIPKPGRFGPVQGKKKKRRKKKRENKEKNGKENPEK</sequence>
<feature type="region of interest" description="Disordered" evidence="1">
    <location>
        <begin position="30"/>
        <end position="67"/>
    </location>
</feature>
<evidence type="ECO:0000256" key="1">
    <source>
        <dbReference type="SAM" id="MobiDB-lite"/>
    </source>
</evidence>
<dbReference type="AlphaFoldDB" id="A0AAP0K451"/>
<reference evidence="2 3" key="1">
    <citation type="submission" date="2024-01" db="EMBL/GenBank/DDBJ databases">
        <title>Genome assemblies of Stephania.</title>
        <authorList>
            <person name="Yang L."/>
        </authorList>
    </citation>
    <scope>NUCLEOTIDE SEQUENCE [LARGE SCALE GENOMIC DNA]</scope>
    <source>
        <strain evidence="2">QJT</strain>
        <tissue evidence="2">Leaf</tissue>
    </source>
</reference>
<dbReference type="Proteomes" id="UP001417504">
    <property type="component" value="Unassembled WGS sequence"/>
</dbReference>
<dbReference type="EMBL" id="JBBNAE010000002">
    <property type="protein sequence ID" value="KAK9144753.1"/>
    <property type="molecule type" value="Genomic_DNA"/>
</dbReference>
<protein>
    <submittedName>
        <fullName evidence="2">Uncharacterized protein</fullName>
    </submittedName>
</protein>
<accession>A0AAP0K451</accession>
<comment type="caution">
    <text evidence="2">The sequence shown here is derived from an EMBL/GenBank/DDBJ whole genome shotgun (WGS) entry which is preliminary data.</text>
</comment>
<gene>
    <name evidence="2" type="ORF">Sjap_004656</name>
</gene>
<name>A0AAP0K451_9MAGN</name>
<evidence type="ECO:0000313" key="3">
    <source>
        <dbReference type="Proteomes" id="UP001417504"/>
    </source>
</evidence>
<evidence type="ECO:0000313" key="2">
    <source>
        <dbReference type="EMBL" id="KAK9144753.1"/>
    </source>
</evidence>
<feature type="compositionally biased region" description="Basic residues" evidence="1">
    <location>
        <begin position="44"/>
        <end position="54"/>
    </location>
</feature>
<proteinExistence type="predicted"/>